<evidence type="ECO:0000313" key="2">
    <source>
        <dbReference type="EMBL" id="KAG2856984.1"/>
    </source>
</evidence>
<feature type="region of interest" description="Disordered" evidence="1">
    <location>
        <begin position="62"/>
        <end position="83"/>
    </location>
</feature>
<dbReference type="VEuPathDB" id="FungiDB:PC110_g17648"/>
<dbReference type="Proteomes" id="UP000697107">
    <property type="component" value="Unassembled WGS sequence"/>
</dbReference>
<dbReference type="EMBL" id="RCML01000140">
    <property type="protein sequence ID" value="KAG2989091.1"/>
    <property type="molecule type" value="Genomic_DNA"/>
</dbReference>
<proteinExistence type="predicted"/>
<evidence type="ECO:0000313" key="3">
    <source>
        <dbReference type="EMBL" id="KAG2989091.1"/>
    </source>
</evidence>
<evidence type="ECO:0000313" key="4">
    <source>
        <dbReference type="Proteomes" id="UP000735874"/>
    </source>
</evidence>
<organism evidence="2 4">
    <name type="scientific">Phytophthora cactorum</name>
    <dbReference type="NCBI Taxonomy" id="29920"/>
    <lineage>
        <taxon>Eukaryota</taxon>
        <taxon>Sar</taxon>
        <taxon>Stramenopiles</taxon>
        <taxon>Oomycota</taxon>
        <taxon>Peronosporomycetes</taxon>
        <taxon>Peronosporales</taxon>
        <taxon>Peronosporaceae</taxon>
        <taxon>Phytophthora</taxon>
    </lineage>
</organism>
<reference evidence="2" key="1">
    <citation type="submission" date="2018-10" db="EMBL/GenBank/DDBJ databases">
        <title>Effector identification in a new, highly contiguous assembly of the strawberry crown rot pathogen Phytophthora cactorum.</title>
        <authorList>
            <person name="Armitage A.D."/>
            <person name="Nellist C.F."/>
            <person name="Bates H."/>
            <person name="Vickerstaff R.J."/>
            <person name="Harrison R.J."/>
        </authorList>
    </citation>
    <scope>NUCLEOTIDE SEQUENCE</scope>
    <source>
        <strain evidence="2">15-7</strain>
        <strain evidence="3">P415</strain>
    </source>
</reference>
<accession>A0A8T0Z538</accession>
<evidence type="ECO:0000256" key="1">
    <source>
        <dbReference type="SAM" id="MobiDB-lite"/>
    </source>
</evidence>
<sequence length="83" mass="9121">MGVANVFNNFCSGTYAALIDNMFMLGPNSVEFIQLVLTFIYRTKTPDLIEDVGDEGSFSGVVFPPDQQPKDSSTEFVAGHLLR</sequence>
<protein>
    <submittedName>
        <fullName evidence="2">Uncharacterized protein</fullName>
    </submittedName>
</protein>
<dbReference type="AlphaFoldDB" id="A0A8T0Z538"/>
<comment type="caution">
    <text evidence="2">The sequence shown here is derived from an EMBL/GenBank/DDBJ whole genome shotgun (WGS) entry which is preliminary data.</text>
</comment>
<name>A0A8T0Z538_9STRA</name>
<dbReference type="Proteomes" id="UP000735874">
    <property type="component" value="Unassembled WGS sequence"/>
</dbReference>
<dbReference type="EMBL" id="RCMG01000308">
    <property type="protein sequence ID" value="KAG2856984.1"/>
    <property type="molecule type" value="Genomic_DNA"/>
</dbReference>
<gene>
    <name evidence="2" type="ORF">PC113_g11080</name>
    <name evidence="3" type="ORF">PC118_g6357</name>
</gene>